<reference evidence="10 11" key="1">
    <citation type="journal article" date="2013" name="Proc. Natl. Acad. Sci. U.S.A.">
        <title>The king cobra genome reveals dynamic gene evolution and adaptation in the snake venom system.</title>
        <authorList>
            <person name="Vonk F.J."/>
            <person name="Casewell N.R."/>
            <person name="Henkel C.V."/>
            <person name="Heimberg A.M."/>
            <person name="Jansen H.J."/>
            <person name="McCleary R.J."/>
            <person name="Kerkkamp H.M."/>
            <person name="Vos R.A."/>
            <person name="Guerreiro I."/>
            <person name="Calvete J.J."/>
            <person name="Wuster W."/>
            <person name="Woods A.E."/>
            <person name="Logan J.M."/>
            <person name="Harrison R.A."/>
            <person name="Castoe T.A."/>
            <person name="de Koning A.P."/>
            <person name="Pollock D.D."/>
            <person name="Yandell M."/>
            <person name="Calderon D."/>
            <person name="Renjifo C."/>
            <person name="Currier R.B."/>
            <person name="Salgado D."/>
            <person name="Pla D."/>
            <person name="Sanz L."/>
            <person name="Hyder A.S."/>
            <person name="Ribeiro J.M."/>
            <person name="Arntzen J.W."/>
            <person name="van den Thillart G.E."/>
            <person name="Boetzer M."/>
            <person name="Pirovano W."/>
            <person name="Dirks R.P."/>
            <person name="Spaink H.P."/>
            <person name="Duboule D."/>
            <person name="McGlinn E."/>
            <person name="Kini R.M."/>
            <person name="Richardson M.K."/>
        </authorList>
    </citation>
    <scope>NUCLEOTIDE SEQUENCE</scope>
    <source>
        <tissue evidence="10">Blood</tissue>
    </source>
</reference>
<dbReference type="PANTHER" id="PTHR11385">
    <property type="entry name" value="SERUM ALBUMIN-RELATED"/>
    <property type="match status" value="1"/>
</dbReference>
<evidence type="ECO:0000259" key="9">
    <source>
        <dbReference type="PROSITE" id="PS51438"/>
    </source>
</evidence>
<dbReference type="PRINTS" id="PR00802">
    <property type="entry name" value="SERUMALBUMIN"/>
</dbReference>
<feature type="binding site" evidence="6">
    <location>
        <position position="251"/>
    </location>
    <ligand>
        <name>Ca(2+)</name>
        <dbReference type="ChEBI" id="CHEBI:29108"/>
        <label>1</label>
    </ligand>
</feature>
<evidence type="ECO:0000256" key="5">
    <source>
        <dbReference type="ARBA" id="ARBA00023157"/>
    </source>
</evidence>
<sequence>MKWVIFISLLCLVSFAELKNLPRRYRHADDHHSTISLASQISATDFGAITLILFTQSVPNATYEDVKKLSEDVIALQKKCAADESSDSQCTKPLGIVFLDVLCHDEEFSNKYGINDCCAKADPDRNECVLSHKISSTDSFSSFVHPTAEEACQAYQNNKNVVLAGYIFEISRRYPKALAVATEAHKKFKEIIEEQEYTCYNLKKYGKDKLHALKFIETHEKFVNANQETISHIVKVVVHIYEEICKGDSVEVLVDRAALSQYVCEHKDAISSNVGHCCEKPLVERPNCLATLENDASSPDLPPPSGEILKESEACKSYTEHRDDYKESFLFTLTRNHPELSKLIDLELLHKYEELLEKCCQLEDHVQCLHTGEEQLKLYITKINEVVKSNCNNYKEIGDYFFQNEYLIKYSKIIPQAPTSYLIELTKKVAKTAEKCCNLDSNHQVSCALENTDKVIGSICSYHDEHFTNKQVCHCCDSSFISRWECISNLGPDPSYVPPPFKPKTLDAPENLCSPNEETVQNSKQGLLSDLIKSKPNIADEELAVGILAFRELQTDCCAAENKKECFDTKSTVFLDVLCHDEQFSEKYGINECCAKADPERNECILSHKISFKGDVSFFVRPTAEEACQAYRNDSNAVLD</sequence>
<dbReference type="SUPFAM" id="SSF48552">
    <property type="entry name" value="Serum albumin-like"/>
    <property type="match status" value="4"/>
</dbReference>
<feature type="disulfide bond" evidence="7">
    <location>
        <begin position="315"/>
        <end position="360"/>
    </location>
</feature>
<dbReference type="GO" id="GO:0005737">
    <property type="term" value="C:cytoplasm"/>
    <property type="evidence" value="ECO:0007669"/>
    <property type="project" value="TreeGrafter"/>
</dbReference>
<feature type="disulfide bond" evidence="7">
    <location>
        <begin position="199"/>
        <end position="245"/>
    </location>
</feature>
<dbReference type="GO" id="GO:0072562">
    <property type="term" value="C:blood microparticle"/>
    <property type="evidence" value="ECO:0007669"/>
    <property type="project" value="TreeGrafter"/>
</dbReference>
<proteinExistence type="predicted"/>
<accession>V8ND09</accession>
<feature type="binding site" evidence="6">
    <location>
        <position position="248"/>
    </location>
    <ligand>
        <name>Ca(2+)</name>
        <dbReference type="ChEBI" id="CHEBI:29108"/>
        <label>1</label>
    </ligand>
</feature>
<dbReference type="AlphaFoldDB" id="V8ND09"/>
<keyword evidence="2" id="KW-0964">Secreted</keyword>
<dbReference type="OrthoDB" id="9875082at2759"/>
<comment type="caution">
    <text evidence="10">The sequence shown here is derived from an EMBL/GenBank/DDBJ whole genome shotgun (WGS) entry which is preliminary data.</text>
</comment>
<evidence type="ECO:0000256" key="6">
    <source>
        <dbReference type="PIRSR" id="PIRSR002520-1"/>
    </source>
</evidence>
<evidence type="ECO:0000313" key="11">
    <source>
        <dbReference type="Proteomes" id="UP000018936"/>
    </source>
</evidence>
<dbReference type="Gene3D" id="1.10.246.10">
    <property type="match status" value="6"/>
</dbReference>
<evidence type="ECO:0000256" key="7">
    <source>
        <dbReference type="PIRSR" id="PIRSR002520-2"/>
    </source>
</evidence>
<dbReference type="InterPro" id="IPR021177">
    <property type="entry name" value="Serum_albumin/AFP/Afamin"/>
</dbReference>
<evidence type="ECO:0000256" key="2">
    <source>
        <dbReference type="ARBA" id="ARBA00022525"/>
    </source>
</evidence>
<feature type="domain" description="Albumin" evidence="9">
    <location>
        <begin position="187"/>
        <end position="377"/>
    </location>
</feature>
<feature type="chain" id="PRO_5004770636" evidence="8">
    <location>
        <begin position="19"/>
        <end position="640"/>
    </location>
</feature>
<feature type="domain" description="Albumin" evidence="9">
    <location>
        <begin position="23"/>
        <end position="186"/>
    </location>
</feature>
<name>V8ND09_OPHHA</name>
<evidence type="ECO:0000256" key="3">
    <source>
        <dbReference type="ARBA" id="ARBA00022729"/>
    </source>
</evidence>
<gene>
    <name evidence="10" type="primary">AFP</name>
    <name evidence="10" type="ORF">L345_14420</name>
</gene>
<keyword evidence="6" id="KW-0862">Zinc</keyword>
<feature type="disulfide bond" evidence="7">
    <location>
        <begin position="475"/>
        <end position="486"/>
    </location>
</feature>
<evidence type="ECO:0000256" key="8">
    <source>
        <dbReference type="SAM" id="SignalP"/>
    </source>
</evidence>
<dbReference type="PROSITE" id="PS00212">
    <property type="entry name" value="ALBUMIN_1"/>
    <property type="match status" value="1"/>
</dbReference>
<dbReference type="CDD" id="cd00015">
    <property type="entry name" value="ALBUMIN"/>
    <property type="match status" value="1"/>
</dbReference>
<feature type="binding site" evidence="6">
    <location>
        <position position="248"/>
    </location>
    <ligand>
        <name>Zn(2+)</name>
        <dbReference type="ChEBI" id="CHEBI:29105"/>
    </ligand>
</feature>
<feature type="disulfide bond" evidence="7">
    <location>
        <begin position="391"/>
        <end position="437"/>
    </location>
</feature>
<dbReference type="PROSITE" id="PS51438">
    <property type="entry name" value="ALBUMIN_2"/>
    <property type="match status" value="3"/>
</dbReference>
<feature type="disulfide bond" evidence="7">
    <location>
        <begin position="557"/>
        <end position="566"/>
    </location>
</feature>
<dbReference type="PANTHER" id="PTHR11385:SF14">
    <property type="entry name" value="AFAMIN"/>
    <property type="match status" value="1"/>
</dbReference>
<keyword evidence="6" id="KW-0106">Calcium</keyword>
<feature type="non-terminal residue" evidence="10">
    <location>
        <position position="640"/>
    </location>
</feature>
<feature type="disulfide bond" evidence="7">
    <location>
        <begin position="117"/>
        <end position="128"/>
    </location>
</feature>
<feature type="disulfide bond" evidence="7">
    <location>
        <begin position="513"/>
        <end position="558"/>
    </location>
</feature>
<evidence type="ECO:0000313" key="10">
    <source>
        <dbReference type="EMBL" id="ETE59846.1"/>
    </source>
</evidence>
<protein>
    <submittedName>
        <fullName evidence="10">Alpha-fetoprotein</fullName>
    </submittedName>
</protein>
<dbReference type="PIRSF" id="PIRSF002520">
    <property type="entry name" value="Serum_albumin_subgroup"/>
    <property type="match status" value="1"/>
</dbReference>
<feature type="domain" description="Albumin" evidence="9">
    <location>
        <begin position="378"/>
        <end position="576"/>
    </location>
</feature>
<dbReference type="InterPro" id="IPR000264">
    <property type="entry name" value="ALB/AFP/VDB"/>
</dbReference>
<feature type="disulfide bond" evidence="7">
    <location>
        <begin position="460"/>
        <end position="476"/>
    </location>
</feature>
<feature type="disulfide bond" evidence="7">
    <location>
        <begin position="277"/>
        <end position="288"/>
    </location>
</feature>
<feature type="binding site" evidence="6">
    <location>
        <position position="243"/>
    </location>
    <ligand>
        <name>Ca(2+)</name>
        <dbReference type="ChEBI" id="CHEBI:29108"/>
        <label>1</label>
    </ligand>
</feature>
<evidence type="ECO:0000256" key="1">
    <source>
        <dbReference type="ARBA" id="ARBA00004613"/>
    </source>
</evidence>
<comment type="subcellular location">
    <subcellularLocation>
        <location evidence="1">Secreted</location>
    </subcellularLocation>
</comment>
<keyword evidence="4" id="KW-0677">Repeat</keyword>
<keyword evidence="6" id="KW-0479">Metal-binding</keyword>
<keyword evidence="5 7" id="KW-1015">Disulfide bond</keyword>
<feature type="disulfide bond" evidence="7">
    <location>
        <begin position="359"/>
        <end position="368"/>
    </location>
</feature>
<dbReference type="Pfam" id="PF00273">
    <property type="entry name" value="Serum_albumin"/>
    <property type="match status" value="3"/>
</dbReference>
<keyword evidence="11" id="KW-1185">Reference proteome</keyword>
<feature type="disulfide bond" evidence="7">
    <location>
        <begin position="80"/>
        <end position="90"/>
    </location>
</feature>
<feature type="disulfide bond" evidence="7">
    <location>
        <begin position="264"/>
        <end position="278"/>
    </location>
</feature>
<dbReference type="SMART" id="SM00103">
    <property type="entry name" value="ALBUMIN"/>
    <property type="match status" value="3"/>
</dbReference>
<organism evidence="10 11">
    <name type="scientific">Ophiophagus hannah</name>
    <name type="common">King cobra</name>
    <name type="synonym">Naja hannah</name>
    <dbReference type="NCBI Taxonomy" id="8665"/>
    <lineage>
        <taxon>Eukaryota</taxon>
        <taxon>Metazoa</taxon>
        <taxon>Chordata</taxon>
        <taxon>Craniata</taxon>
        <taxon>Vertebrata</taxon>
        <taxon>Euteleostomi</taxon>
        <taxon>Lepidosauria</taxon>
        <taxon>Squamata</taxon>
        <taxon>Bifurcata</taxon>
        <taxon>Unidentata</taxon>
        <taxon>Episquamata</taxon>
        <taxon>Toxicofera</taxon>
        <taxon>Serpentes</taxon>
        <taxon>Colubroidea</taxon>
        <taxon>Elapidae</taxon>
        <taxon>Elapinae</taxon>
        <taxon>Ophiophagus</taxon>
    </lineage>
</organism>
<dbReference type="InterPro" id="IPR020857">
    <property type="entry name" value="Serum_albumin_CS"/>
</dbReference>
<keyword evidence="3 8" id="KW-0732">Signal</keyword>
<evidence type="ECO:0000256" key="4">
    <source>
        <dbReference type="ARBA" id="ARBA00022737"/>
    </source>
</evidence>
<dbReference type="EMBL" id="AZIM01005181">
    <property type="protein sequence ID" value="ETE59846.1"/>
    <property type="molecule type" value="Genomic_DNA"/>
</dbReference>
<feature type="disulfide bond" evidence="7">
    <location>
        <begin position="103"/>
        <end position="118"/>
    </location>
</feature>
<dbReference type="Proteomes" id="UP000018936">
    <property type="component" value="Unassembled WGS sequence"/>
</dbReference>
<feature type="disulfide bond" evidence="7">
    <location>
        <begin position="436"/>
        <end position="447"/>
    </location>
</feature>
<dbReference type="GO" id="GO:0046872">
    <property type="term" value="F:metal ion binding"/>
    <property type="evidence" value="ECO:0007669"/>
    <property type="project" value="UniProtKB-KW"/>
</dbReference>
<feature type="signal peptide" evidence="8">
    <location>
        <begin position="1"/>
        <end position="18"/>
    </location>
</feature>
<dbReference type="InterPro" id="IPR020858">
    <property type="entry name" value="Serum_albumin-like"/>
</dbReference>
<dbReference type="InterPro" id="IPR014760">
    <property type="entry name" value="Serum_albumin_N"/>
</dbReference>